<accession>A0A0L8BTK1</accession>
<evidence type="ECO:0000313" key="1">
    <source>
        <dbReference type="EMBL" id="KOF17875.1"/>
    </source>
</evidence>
<proteinExistence type="predicted"/>
<sequence>MIDAHIKFDLSRFERSLRDIERKQLPYAIMLTLNETAKGGRLEVQREMDRVFDRPTPYAKRGVVFDRATRQNLQAAVVVTGDRTKGGLPATAFLGPQIEGGMRSHKAFERQLIQRGHMKANEVAVPAKRAPLDRYGNMTQGFLNRVLADLQIDYRGAGATRTRTETSLKRNKNYKNARFFAAKRPGHLYPGVWRRDPTTQAIFPVILFVPQSSYRIRLRLREVVERYVNANIHDHFAAAFERAVRTAR</sequence>
<dbReference type="OrthoDB" id="6871774at2"/>
<protein>
    <submittedName>
        <fullName evidence="1">Uncharacterized protein</fullName>
    </submittedName>
</protein>
<dbReference type="EMBL" id="LGAP01000009">
    <property type="protein sequence ID" value="KOF17875.1"/>
    <property type="molecule type" value="Genomic_DNA"/>
</dbReference>
<name>A0A0L8BTK1_ENSAD</name>
<gene>
    <name evidence="1" type="ORF">AC244_16040</name>
</gene>
<comment type="caution">
    <text evidence="1">The sequence shown here is derived from an EMBL/GenBank/DDBJ whole genome shotgun (WGS) entry which is preliminary data.</text>
</comment>
<organism evidence="1 2">
    <name type="scientific">Ensifer adhaerens</name>
    <name type="common">Sinorhizobium morelense</name>
    <dbReference type="NCBI Taxonomy" id="106592"/>
    <lineage>
        <taxon>Bacteria</taxon>
        <taxon>Pseudomonadati</taxon>
        <taxon>Pseudomonadota</taxon>
        <taxon>Alphaproteobacteria</taxon>
        <taxon>Hyphomicrobiales</taxon>
        <taxon>Rhizobiaceae</taxon>
        <taxon>Sinorhizobium/Ensifer group</taxon>
        <taxon>Ensifer</taxon>
    </lineage>
</organism>
<evidence type="ECO:0000313" key="2">
    <source>
        <dbReference type="Proteomes" id="UP000037425"/>
    </source>
</evidence>
<dbReference type="RefSeq" id="WP_053249798.1">
    <property type="nucleotide sequence ID" value="NZ_LGAP01000009.1"/>
</dbReference>
<dbReference type="AlphaFoldDB" id="A0A0L8BTK1"/>
<dbReference type="Proteomes" id="UP000037425">
    <property type="component" value="Unassembled WGS sequence"/>
</dbReference>
<reference evidence="2" key="1">
    <citation type="submission" date="2015-07" db="EMBL/GenBank/DDBJ databases">
        <title>Whole genome sequence of an Ensifer adhaerens strain isolated from a cave pool in the Wind Cave National Park.</title>
        <authorList>
            <person name="Eng W.W.H."/>
            <person name="Gan H.M."/>
            <person name="Barton H.A."/>
            <person name="Savka M.A."/>
        </authorList>
    </citation>
    <scope>NUCLEOTIDE SEQUENCE [LARGE SCALE GENOMIC DNA]</scope>
    <source>
        <strain evidence="2">SD006</strain>
    </source>
</reference>
<dbReference type="PATRIC" id="fig|106592.7.peg.7522"/>